<dbReference type="VEuPathDB" id="TriTrypDB:LDHU3_27.3270"/>
<comment type="caution">
    <text evidence="6">The sequence shown here is derived from an EMBL/GenBank/DDBJ whole genome shotgun (WGS) entry which is preliminary data.</text>
</comment>
<feature type="domain" description="RanBP2-type" evidence="5">
    <location>
        <begin position="1382"/>
        <end position="1401"/>
    </location>
</feature>
<feature type="region of interest" description="Disordered" evidence="4">
    <location>
        <begin position="231"/>
        <end position="254"/>
    </location>
</feature>
<feature type="region of interest" description="Disordered" evidence="4">
    <location>
        <begin position="178"/>
        <end position="199"/>
    </location>
</feature>
<feature type="region of interest" description="Disordered" evidence="4">
    <location>
        <begin position="2043"/>
        <end position="2063"/>
    </location>
</feature>
<feature type="region of interest" description="Disordered" evidence="4">
    <location>
        <begin position="801"/>
        <end position="833"/>
    </location>
</feature>
<feature type="region of interest" description="Disordered" evidence="4">
    <location>
        <begin position="1067"/>
        <end position="1090"/>
    </location>
</feature>
<evidence type="ECO:0000259" key="5">
    <source>
        <dbReference type="PROSITE" id="PS01358"/>
    </source>
</evidence>
<evidence type="ECO:0000256" key="1">
    <source>
        <dbReference type="ARBA" id="ARBA00022723"/>
    </source>
</evidence>
<feature type="compositionally biased region" description="Polar residues" evidence="4">
    <location>
        <begin position="232"/>
        <end position="244"/>
    </location>
</feature>
<sequence length="2299" mass="245100">MSSAPANSGDVPSHSPGFATGATAASASVDVFSSASAVRIEELQRTLEALYRDILFPFYEPVERLRVVTNRAIRIQDVVDAVEKQSQVAGTADSVPLASGEVAARSRFPDSHDSDELRPSAAALVSSSSIHGGSCAGEAAEEAPLAPTLFHLLQLRRWGDLHPAFIGGAHSSGVMAMPEQMSRGTPPPPPAKPSSQQEGDLVGLNREVRALGDLLRAYHFSYRPLPMCVPKTTPSISNTAQRSRGGSRKDKRAPAQLVATSTDAEEAWLLPLQRDVVQCVLRRLQVMELVLKRLVARGTSQKGGALGSPAKAVHEEVTAFFAEEIRVVAELVALRGVHERDAQSLTCLVHVLTAAADAGVVVSVATLVEAAAAAVQHSQCGVKEGRASVATTAWRSCVPWLLHCYSTTDMRVSPSLLTTSVQTLGDDAASWSTASAWMTAAADRVCATQSTELLQLTPTPAEARWKGVVAGSGADTSVQREKAARAHTFCPWQGVLDAEATETAEAQTYTFEGDGGGNRRRAAGETWLRDWCAGCGITDVGGESNSDSTGTWHPYWKLVVSGMVRSCARAVDAIVELSEGTGEERCSDELSSARPKATRHRSPASSNSTLATLEEIQFYAVGSYVSLRRIASSLQRHHRLMPLLQLHEMVSGFVGPSGAVAGALLPPPQRRQWHENNAPRRRADGVCGSLSTGAAAAQWRRRLLSGELLQPLSTAPGTQGERRRHRRSDRPPPAYLPQRHQAGAMLWREVALFDAYTLITIGHVSEHAVDGAEVDKNAVLQQLAWLQQECAQHLTVLEASDSEVTERVGTDSEPAESGGNIDSESSATKDRGASYSMPLARRSMLLRCLKQRTRAGLIAKLQEGLRLSAKVLARWGTPEQICALYLRYPSMGASWEVGRALLQCGQYSVAVEVLESLLQASATARGASATYPSAVSSTSSPPLLLSNSAIAVRQLLLEAMEGAAAALVQHSQQCHAVPASGSSSDAAATSIDGSAGGEEVPLPAELRTRLHSLYAHLYSLPIPLPLCLHAVVRGLTSASEEAAVYGIHNDADATSPLAARRHIRSKFSTSADSPSALRPPSRQPHTSAEERARTTAVLCTYALRCHLAENPHKGLLAKTVELWASCVAPYLCRRSCDGAEASPASPLTSLKLSLTDQYLRAVTARILCGYPQLPVARLLLSRLVQLMTPPPSMAPSGTLDAPSTDDADNVSATSDARVALTVVWLLGVLYKLAGMPAARHSATSHGSRSHANVAIPTSLAYRLCVPVTTTTASTQDTEKSALMSCDTQLLAGCRAWNAGFTERYALDTLRLMPRIALEALERLLRSLARHSAAVAATSPTGSLIAAVQRAATLSGRSVGFFHDRVSVILQYRRAEEEQRQPWQCSACYLWNSRYARACKRCHALSTVLLQCRACGCLTSSADDRDDHGLSCDVCGIALVPPLSFQSSGEVPQSSSSAADPLLCASTIDAGVVHVRTQDLTTAEGRRFAAAAAATVTGTGRAANRFTASAAIARVVPLRQWTCMHCRTVNDPQHVFFCRGCGRATTDPEKREAAASAAGADGASNSAAALACEGCRHSPKSIEARMRPWCERCGALYQRVRELHKPAAGNCTLSSSTNSPSHVPASATGTIPPTAASTGQHSPYLWWCAECTAALNPWTRTHCELCGAGRPAASAAVPEATPGLSLLSEKYNAAAPFIVLPWLMQACHSCKAQSRVGMLHCWQCHALLTWPLEVQRAVSDGWRRWVTQVAHIVMDVRDTELQTEDGAACSSTGADTPLHVPCGTQWLCLHDGCMHVNVVHGAAADAYGDSGATPAPLCHTCTACAFAPRRPAEVLSPFHDRFAWSEAAARLSPTNAALVVEALLLPPSSPLPGDVTMRHSESFGAVSAASEVLSAVRSEETAATAPQSHERWLHRSWLSGVATTFVCTSCGASGASGAAAPSTPLPVRLRPLFMVNVCASCGFCAWGRSSCAYDIPGTPCAGAGDDVRQQPSSSPARGQAREGAMAQPPLLPGEHAMALRLLLKALAHAVREWVALELPPSKRVASRSSCTDGGKASMAASSPVSVTGPSRRLDWAWLSRFVFSGVRLITSSASEALPHGDDSRGGSCALRHQHCLHERLPWRGCDLASPQQACSAEPRVAVLESRGHGTGTVHSAIVDVRQVLDGVCALAEHRVRGSLSCSRSPRRRHRGKGDHAHQQHASPPALPPCLQDAWTRRLILAALELIDVVNASTVFDDIGFATLRRLCLLLRPDEVEHINTETKWTYLQDMKLSRSHVLRGCVQCEQCLTTHGPDQPCAAP</sequence>
<keyword evidence="1" id="KW-0479">Metal-binding</keyword>
<dbReference type="VEuPathDB" id="TriTrypDB:LdCL_270028800"/>
<dbReference type="VEuPathDB" id="TriTrypDB:LDHU3_27.3280"/>
<dbReference type="PROSITE" id="PS01358">
    <property type="entry name" value="ZF_RANBP2_1"/>
    <property type="match status" value="1"/>
</dbReference>
<dbReference type="Proteomes" id="UP000318447">
    <property type="component" value="Unassembled WGS sequence"/>
</dbReference>
<feature type="region of interest" description="Disordered" evidence="4">
    <location>
        <begin position="1614"/>
        <end position="1633"/>
    </location>
</feature>
<name>A0A504XMR1_LEIDO</name>
<organism evidence="6 7">
    <name type="scientific">Leishmania donovani</name>
    <dbReference type="NCBI Taxonomy" id="5661"/>
    <lineage>
        <taxon>Eukaryota</taxon>
        <taxon>Discoba</taxon>
        <taxon>Euglenozoa</taxon>
        <taxon>Kinetoplastea</taxon>
        <taxon>Metakinetoplastina</taxon>
        <taxon>Trypanosomatida</taxon>
        <taxon>Trypanosomatidae</taxon>
        <taxon>Leishmaniinae</taxon>
        <taxon>Leishmania</taxon>
    </lineage>
</organism>
<feature type="compositionally biased region" description="Low complexity" evidence="4">
    <location>
        <begin position="979"/>
        <end position="993"/>
    </location>
</feature>
<feature type="region of interest" description="Disordered" evidence="4">
    <location>
        <begin position="978"/>
        <end position="999"/>
    </location>
</feature>
<evidence type="ECO:0000256" key="3">
    <source>
        <dbReference type="ARBA" id="ARBA00022833"/>
    </source>
</evidence>
<evidence type="ECO:0000256" key="4">
    <source>
        <dbReference type="SAM" id="MobiDB-lite"/>
    </source>
</evidence>
<dbReference type="VEuPathDB" id="TriTrypDB:LdBPK_272150.1"/>
<evidence type="ECO:0000313" key="6">
    <source>
        <dbReference type="EMBL" id="TPP47430.1"/>
    </source>
</evidence>
<proteinExistence type="predicted"/>
<keyword evidence="2" id="KW-0863">Zinc-finger</keyword>
<reference evidence="7" key="1">
    <citation type="submission" date="2019-02" db="EMBL/GenBank/DDBJ databases">
        <title>FDA dAtabase for Regulatory Grade micrObial Sequences (FDA-ARGOS): Supporting development and validation of Infectious Disease Dx tests.</title>
        <authorList>
            <person name="Duncan R."/>
            <person name="Fisher C."/>
            <person name="Tallon L."/>
            <person name="Sadzewicz L."/>
            <person name="Sengamalay N."/>
            <person name="Ott S."/>
            <person name="Godinez A."/>
            <person name="Nagaraj S."/>
            <person name="Vavikolanu K."/>
            <person name="Nadendla S."/>
            <person name="Aluvathingal J."/>
            <person name="Sichtig H."/>
        </authorList>
    </citation>
    <scope>NUCLEOTIDE SEQUENCE [LARGE SCALE GENOMIC DNA]</scope>
    <source>
        <strain evidence="7">FDAARGOS_361</strain>
    </source>
</reference>
<protein>
    <recommendedName>
        <fullName evidence="5">RanBP2-type domain-containing protein</fullName>
    </recommendedName>
</protein>
<keyword evidence="3" id="KW-0862">Zinc</keyword>
<feature type="region of interest" description="Disordered" evidence="4">
    <location>
        <begin position="584"/>
        <end position="606"/>
    </location>
</feature>
<feature type="region of interest" description="Disordered" evidence="4">
    <location>
        <begin position="1983"/>
        <end position="2008"/>
    </location>
</feature>
<feature type="region of interest" description="Disordered" evidence="4">
    <location>
        <begin position="710"/>
        <end position="737"/>
    </location>
</feature>
<accession>A0A504XMR1</accession>
<evidence type="ECO:0000256" key="2">
    <source>
        <dbReference type="ARBA" id="ARBA00022771"/>
    </source>
</evidence>
<feature type="region of interest" description="Disordered" evidence="4">
    <location>
        <begin position="2178"/>
        <end position="2204"/>
    </location>
</feature>
<evidence type="ECO:0000313" key="7">
    <source>
        <dbReference type="Proteomes" id="UP000318447"/>
    </source>
</evidence>
<dbReference type="InterPro" id="IPR001876">
    <property type="entry name" value="Znf_RanBP2"/>
</dbReference>
<dbReference type="EMBL" id="RHLC01000016">
    <property type="protein sequence ID" value="TPP47430.1"/>
    <property type="molecule type" value="Genomic_DNA"/>
</dbReference>
<dbReference type="VEuPathDB" id="TriTrypDB:LdCL_270028900"/>
<gene>
    <name evidence="6" type="ORF">CGC21_30360</name>
</gene>
<dbReference type="GO" id="GO:0008270">
    <property type="term" value="F:zinc ion binding"/>
    <property type="evidence" value="ECO:0007669"/>
    <property type="project" value="UniProtKB-KW"/>
</dbReference>